<dbReference type="Proteomes" id="UP000094444">
    <property type="component" value="Unassembled WGS sequence"/>
</dbReference>
<gene>
    <name evidence="2" type="ORF">DHEL01_v207139</name>
</gene>
<keyword evidence="3" id="KW-1185">Reference proteome</keyword>
<sequence length="78" mass="8586">MGAVQSTPTKQENQFQRGPPASERLPHHDILNGPQSAGSASYRNDDDGHVTTSTSGLNLNPIWELLRKDQEHPNIQKA</sequence>
<evidence type="ECO:0000313" key="3">
    <source>
        <dbReference type="Proteomes" id="UP000094444"/>
    </source>
</evidence>
<dbReference type="AlphaFoldDB" id="A0A2P5HW33"/>
<organism evidence="2 3">
    <name type="scientific">Diaporthe helianthi</name>
    <dbReference type="NCBI Taxonomy" id="158607"/>
    <lineage>
        <taxon>Eukaryota</taxon>
        <taxon>Fungi</taxon>
        <taxon>Dikarya</taxon>
        <taxon>Ascomycota</taxon>
        <taxon>Pezizomycotina</taxon>
        <taxon>Sordariomycetes</taxon>
        <taxon>Sordariomycetidae</taxon>
        <taxon>Diaporthales</taxon>
        <taxon>Diaporthaceae</taxon>
        <taxon>Diaporthe</taxon>
    </lineage>
</organism>
<feature type="region of interest" description="Disordered" evidence="1">
    <location>
        <begin position="1"/>
        <end position="60"/>
    </location>
</feature>
<accession>A0A2P5HW33</accession>
<dbReference type="InParanoid" id="A0A2P5HW33"/>
<proteinExistence type="predicted"/>
<comment type="caution">
    <text evidence="2">The sequence shown here is derived from an EMBL/GenBank/DDBJ whole genome shotgun (WGS) entry which is preliminary data.</text>
</comment>
<feature type="compositionally biased region" description="Polar residues" evidence="1">
    <location>
        <begin position="1"/>
        <end position="16"/>
    </location>
</feature>
<reference evidence="2" key="1">
    <citation type="submission" date="2017-09" db="EMBL/GenBank/DDBJ databases">
        <title>Polyketide synthases of a Diaporthe helianthi virulent isolate.</title>
        <authorList>
            <person name="Baroncelli R."/>
        </authorList>
    </citation>
    <scope>NUCLEOTIDE SEQUENCE [LARGE SCALE GENOMIC DNA]</scope>
    <source>
        <strain evidence="2">7/96</strain>
    </source>
</reference>
<protein>
    <submittedName>
        <fullName evidence="2">Uncharacterized protein</fullName>
    </submittedName>
</protein>
<name>A0A2P5HW33_DIAHE</name>
<dbReference type="EMBL" id="MAVT02000625">
    <property type="protein sequence ID" value="POS74462.1"/>
    <property type="molecule type" value="Genomic_DNA"/>
</dbReference>
<feature type="compositionally biased region" description="Polar residues" evidence="1">
    <location>
        <begin position="33"/>
        <end position="42"/>
    </location>
</feature>
<evidence type="ECO:0000256" key="1">
    <source>
        <dbReference type="SAM" id="MobiDB-lite"/>
    </source>
</evidence>
<evidence type="ECO:0000313" key="2">
    <source>
        <dbReference type="EMBL" id="POS74462.1"/>
    </source>
</evidence>